<evidence type="ECO:0000313" key="3">
    <source>
        <dbReference type="EMBL" id="SHF08533.1"/>
    </source>
</evidence>
<dbReference type="InterPro" id="IPR016176">
    <property type="entry name" value="Cbl-dep_enz_cat"/>
</dbReference>
<dbReference type="OrthoDB" id="9762378at2"/>
<dbReference type="NCBIfam" id="TIGR00641">
    <property type="entry name" value="acid_CoA_mut_N"/>
    <property type="match status" value="1"/>
</dbReference>
<feature type="domain" description="Methylmalonyl-CoA mutase alpha/beta chain catalytic" evidence="2">
    <location>
        <begin position="38"/>
        <end position="553"/>
    </location>
</feature>
<reference evidence="3" key="1">
    <citation type="submission" date="2016-11" db="EMBL/GenBank/DDBJ databases">
        <authorList>
            <person name="Varghese N."/>
            <person name="Submissions S."/>
        </authorList>
    </citation>
    <scope>NUCLEOTIDE SEQUENCE [LARGE SCALE GENOMIC DNA]</scope>
    <source>
        <strain evidence="3">DSM 16785</strain>
    </source>
</reference>
<evidence type="ECO:0000313" key="4">
    <source>
        <dbReference type="Proteomes" id="UP000184334"/>
    </source>
</evidence>
<dbReference type="STRING" id="1122195.SAMN02745164_01750"/>
<protein>
    <submittedName>
        <fullName evidence="3">Methylmalonyl-CoA mutase</fullName>
    </submittedName>
</protein>
<sequence>MFNDKILNEISEKKQEWEEKKLKKTLEKFPERKKIFKTTYNEELKRLYTPEDIKNINYLEDIGFPGEYPYTRGVQPTMYRGRFWTMRQYAGFATAEESNKRYKYLLEQGQTGLSVAFDLPTQIGYDSDHSMSEGEVGKVGVAIDSLKDMEILFNGIPLDKVSVSMTINSTASILLSMLIAVAEKQGVSQEKLRGTIQNDILKEYIARGTYVFPPEPSMKIIVDIFEYGSKNLPKFNLISISGYHIREAGANAVQEVAFTLADGLAYVEAAIKAGLDPNVFGKNLSFFFNAHNNFIEEIAKFRAARRLWAKLMKNKFNVTNSNALRLKFHTQTAGSTLTAQQPLNNIIRVTLQALSAVLGGTQSLHTNSYDEALGLPTELSATIALRTQQIIAYESGVTETIDPFAGSYVIEALTKDIEEKSLKYIEKIEKMGGMVKAIEDGYIQKEILNSAYESQLAIENNEQIIVGLNKFTVEEEQKSGSILKVDPEVEERQKEKLRKLRKDRNNDLVKKNLLKLKNAAENKENVMPYILDAVKSYATLGEITDVLRDVFGEYHEAVIL</sequence>
<name>A0A1M4YS42_MARH1</name>
<dbReference type="GO" id="GO:0004494">
    <property type="term" value="F:methylmalonyl-CoA mutase activity"/>
    <property type="evidence" value="ECO:0007669"/>
    <property type="project" value="InterPro"/>
</dbReference>
<dbReference type="InterPro" id="IPR006099">
    <property type="entry name" value="MeMalonylCoA_mutase_a/b_cat"/>
</dbReference>
<evidence type="ECO:0000259" key="2">
    <source>
        <dbReference type="Pfam" id="PF01642"/>
    </source>
</evidence>
<dbReference type="PANTHER" id="PTHR48101">
    <property type="entry name" value="METHYLMALONYL-COA MUTASE, MITOCHONDRIAL-RELATED"/>
    <property type="match status" value="1"/>
</dbReference>
<dbReference type="Pfam" id="PF01642">
    <property type="entry name" value="MM_CoA_mutase"/>
    <property type="match status" value="1"/>
</dbReference>
<dbReference type="SUPFAM" id="SSF51703">
    <property type="entry name" value="Cobalamin (vitamin B12)-dependent enzymes"/>
    <property type="match status" value="1"/>
</dbReference>
<accession>A0A1M4YS42</accession>
<dbReference type="RefSeq" id="WP_072865480.1">
    <property type="nucleotide sequence ID" value="NZ_FQUI01000033.1"/>
</dbReference>
<keyword evidence="1" id="KW-0413">Isomerase</keyword>
<gene>
    <name evidence="3" type="ORF">SAMN02745164_01750</name>
</gene>
<dbReference type="EMBL" id="FQUI01000033">
    <property type="protein sequence ID" value="SHF08533.1"/>
    <property type="molecule type" value="Genomic_DNA"/>
</dbReference>
<dbReference type="Gene3D" id="3.20.20.240">
    <property type="entry name" value="Methylmalonyl-CoA mutase"/>
    <property type="match status" value="1"/>
</dbReference>
<keyword evidence="4" id="KW-1185">Reference proteome</keyword>
<dbReference type="PANTHER" id="PTHR48101:SF1">
    <property type="entry name" value="METHYLMALONYL-COA MUTASE, LARGE SUBUNIT"/>
    <property type="match status" value="1"/>
</dbReference>
<dbReference type="GO" id="GO:0031419">
    <property type="term" value="F:cobalamin binding"/>
    <property type="evidence" value="ECO:0007669"/>
    <property type="project" value="InterPro"/>
</dbReference>
<dbReference type="Proteomes" id="UP000184334">
    <property type="component" value="Unassembled WGS sequence"/>
</dbReference>
<evidence type="ECO:0000256" key="1">
    <source>
        <dbReference type="ARBA" id="ARBA00023235"/>
    </source>
</evidence>
<comment type="caution">
    <text evidence="3">The sequence shown here is derived from an EMBL/GenBank/DDBJ whole genome shotgun (WGS) entry which is preliminary data.</text>
</comment>
<dbReference type="AlphaFoldDB" id="A0A1M4YS42"/>
<dbReference type="InterPro" id="IPR006098">
    <property type="entry name" value="MMCoA_mutase_a_cat"/>
</dbReference>
<dbReference type="CDD" id="cd03680">
    <property type="entry name" value="MM_CoA_mutase_ICM_like"/>
    <property type="match status" value="1"/>
</dbReference>
<proteinExistence type="predicted"/>
<organism evidence="3 4">
    <name type="scientific">Marinitoga hydrogenitolerans (strain DSM 16785 / JCM 12826 / AT1271)</name>
    <dbReference type="NCBI Taxonomy" id="1122195"/>
    <lineage>
        <taxon>Bacteria</taxon>
        <taxon>Thermotogati</taxon>
        <taxon>Thermotogota</taxon>
        <taxon>Thermotogae</taxon>
        <taxon>Petrotogales</taxon>
        <taxon>Petrotogaceae</taxon>
        <taxon>Marinitoga</taxon>
    </lineage>
</organism>